<name>A0A8S2GAG7_9BILA</name>
<feature type="region of interest" description="Disordered" evidence="1">
    <location>
        <begin position="1"/>
        <end position="111"/>
    </location>
</feature>
<evidence type="ECO:0000313" key="2">
    <source>
        <dbReference type="EMBL" id="CAF1665043.1"/>
    </source>
</evidence>
<evidence type="ECO:0000256" key="1">
    <source>
        <dbReference type="SAM" id="MobiDB-lite"/>
    </source>
</evidence>
<feature type="compositionally biased region" description="Basic and acidic residues" evidence="1">
    <location>
        <begin position="63"/>
        <end position="78"/>
    </location>
</feature>
<proteinExistence type="predicted"/>
<dbReference type="Proteomes" id="UP000682733">
    <property type="component" value="Unassembled WGS sequence"/>
</dbReference>
<protein>
    <submittedName>
        <fullName evidence="2">Uncharacterized protein</fullName>
    </submittedName>
</protein>
<sequence>NRPATSYNRNTIHQSPSKPYSSDERPIVPLRRDYTQITETDFNPDGTLKHPDYEPSDISPTRDQIRSTDGDSRLDRTQRTMSALQRSTNSLSRTINPRQRRISPTKSSNYLSLSRTIGQKSERVNALTKL</sequence>
<dbReference type="Proteomes" id="UP000677228">
    <property type="component" value="Unassembled WGS sequence"/>
</dbReference>
<reference evidence="2" key="1">
    <citation type="submission" date="2021-02" db="EMBL/GenBank/DDBJ databases">
        <authorList>
            <person name="Nowell W R."/>
        </authorList>
    </citation>
    <scope>NUCLEOTIDE SEQUENCE</scope>
</reference>
<gene>
    <name evidence="2" type="ORF">OVA965_LOCUS45466</name>
    <name evidence="3" type="ORF">TMI583_LOCUS48987</name>
</gene>
<organism evidence="2 4">
    <name type="scientific">Didymodactylos carnosus</name>
    <dbReference type="NCBI Taxonomy" id="1234261"/>
    <lineage>
        <taxon>Eukaryota</taxon>
        <taxon>Metazoa</taxon>
        <taxon>Spiralia</taxon>
        <taxon>Gnathifera</taxon>
        <taxon>Rotifera</taxon>
        <taxon>Eurotatoria</taxon>
        <taxon>Bdelloidea</taxon>
        <taxon>Philodinida</taxon>
        <taxon>Philodinidae</taxon>
        <taxon>Didymodactylos</taxon>
    </lineage>
</organism>
<dbReference type="EMBL" id="CAJOBA010103615">
    <property type="protein sequence ID" value="CAF4529184.1"/>
    <property type="molecule type" value="Genomic_DNA"/>
</dbReference>
<dbReference type="EMBL" id="CAJNOK010071875">
    <property type="protein sequence ID" value="CAF1665043.1"/>
    <property type="molecule type" value="Genomic_DNA"/>
</dbReference>
<evidence type="ECO:0000313" key="3">
    <source>
        <dbReference type="EMBL" id="CAF4529184.1"/>
    </source>
</evidence>
<dbReference type="AlphaFoldDB" id="A0A8S2GAG7"/>
<accession>A0A8S2GAG7</accession>
<feature type="compositionally biased region" description="Basic and acidic residues" evidence="1">
    <location>
        <begin position="21"/>
        <end position="34"/>
    </location>
</feature>
<feature type="compositionally biased region" description="Polar residues" evidence="1">
    <location>
        <begin position="79"/>
        <end position="97"/>
    </location>
</feature>
<evidence type="ECO:0000313" key="4">
    <source>
        <dbReference type="Proteomes" id="UP000677228"/>
    </source>
</evidence>
<comment type="caution">
    <text evidence="2">The sequence shown here is derived from an EMBL/GenBank/DDBJ whole genome shotgun (WGS) entry which is preliminary data.</text>
</comment>
<feature type="compositionally biased region" description="Polar residues" evidence="1">
    <location>
        <begin position="1"/>
        <end position="20"/>
    </location>
</feature>
<feature type="non-terminal residue" evidence="2">
    <location>
        <position position="1"/>
    </location>
</feature>